<proteinExistence type="predicted"/>
<accession>A0A0F9PY96</accession>
<keyword evidence="1" id="KW-0812">Transmembrane</keyword>
<feature type="transmembrane region" description="Helical" evidence="1">
    <location>
        <begin position="16"/>
        <end position="36"/>
    </location>
</feature>
<name>A0A0F9PY96_9ZZZZ</name>
<protein>
    <submittedName>
        <fullName evidence="2">Uncharacterized protein</fullName>
    </submittedName>
</protein>
<sequence>MYLLKVRIQLYKDREWLSYIVTSFVTNVSYIEIITIRKMRFAWAVSEIYKVKVTAYKSIKDTGG</sequence>
<comment type="caution">
    <text evidence="2">The sequence shown here is derived from an EMBL/GenBank/DDBJ whole genome shotgun (WGS) entry which is preliminary data.</text>
</comment>
<evidence type="ECO:0000313" key="2">
    <source>
        <dbReference type="EMBL" id="KKN36630.1"/>
    </source>
</evidence>
<keyword evidence="1" id="KW-0472">Membrane</keyword>
<dbReference type="AlphaFoldDB" id="A0A0F9PY96"/>
<gene>
    <name evidence="2" type="ORF">LCGC14_0771530</name>
</gene>
<keyword evidence="1" id="KW-1133">Transmembrane helix</keyword>
<evidence type="ECO:0000256" key="1">
    <source>
        <dbReference type="SAM" id="Phobius"/>
    </source>
</evidence>
<dbReference type="EMBL" id="LAZR01001953">
    <property type="protein sequence ID" value="KKN36630.1"/>
    <property type="molecule type" value="Genomic_DNA"/>
</dbReference>
<organism evidence="2">
    <name type="scientific">marine sediment metagenome</name>
    <dbReference type="NCBI Taxonomy" id="412755"/>
    <lineage>
        <taxon>unclassified sequences</taxon>
        <taxon>metagenomes</taxon>
        <taxon>ecological metagenomes</taxon>
    </lineage>
</organism>
<reference evidence="2" key="1">
    <citation type="journal article" date="2015" name="Nature">
        <title>Complex archaea that bridge the gap between prokaryotes and eukaryotes.</title>
        <authorList>
            <person name="Spang A."/>
            <person name="Saw J.H."/>
            <person name="Jorgensen S.L."/>
            <person name="Zaremba-Niedzwiedzka K."/>
            <person name="Martijn J."/>
            <person name="Lind A.E."/>
            <person name="van Eijk R."/>
            <person name="Schleper C."/>
            <person name="Guy L."/>
            <person name="Ettema T.J."/>
        </authorList>
    </citation>
    <scope>NUCLEOTIDE SEQUENCE</scope>
</reference>